<sequence length="640" mass="71610">GRQERRRTRRRMMLSPPAGKEPAVPALRPVEVVAAEQYLAARDSHAAVEQASQDDFLQSTLRYFAGLNLRPEQPLIRQHEFDSVAAMVALCCDASLPGSVLCGAHEWMQQRLGEVKASLLDLLVANFHESSEVRVPIRAVVLGSWFQGTACQLLDLCRLLWLDHPEGDSPHMFLPEPRELYSGGLLAALYLGGAYDAWELQLPRSNSEWWWTGLLKQMSELRQEVIRAPVFGRWKKGLMDSMLPGMVRWPTHQQVQAEVQKCGAAGDELPIDEHRDKILKHIENYRVTCIQGETGCGKSTRVPVYVMEDYFEKKKAGKLKSEDTFMVLCTQPRRIACISLANRVASCMREKVGESIGYKISGDSNVRPGRTKMVYVTTGYLLQVLVNNPDQIRSYSHLILDEVHERDVDSDLLSLVVKLQMTGYNFKLVIMSATLQGDLFTRYFSDKKIKTIFVGVKRYPVEVVYVEQLLDRYGGRSYGHDLDGRQTSEATRGVQAPFASQAVRAVRDAERAFGSGGREAEGWEEEPAGKPAKGEFDDSDSDSDSGEDADAAAVAVAAAKAAPVKKWKKEVRPSILRGLDVLVYELVLRVATPGEGILVFMPGIGEISELYETLKPMEDPEREQHMTWAPSVSRPDCCFK</sequence>
<keyword evidence="9" id="KW-1185">Reference proteome</keyword>
<proteinExistence type="inferred from homology"/>
<evidence type="ECO:0000313" key="8">
    <source>
        <dbReference type="EMBL" id="CAK0897784.1"/>
    </source>
</evidence>
<evidence type="ECO:0000259" key="7">
    <source>
        <dbReference type="PROSITE" id="PS51192"/>
    </source>
</evidence>
<dbReference type="InterPro" id="IPR027417">
    <property type="entry name" value="P-loop_NTPase"/>
</dbReference>
<feature type="compositionally biased region" description="Acidic residues" evidence="6">
    <location>
        <begin position="537"/>
        <end position="550"/>
    </location>
</feature>
<evidence type="ECO:0000256" key="4">
    <source>
        <dbReference type="ARBA" id="ARBA00022806"/>
    </source>
</evidence>
<gene>
    <name evidence="8" type="ORF">PCOR1329_LOCUS75856</name>
</gene>
<reference evidence="8" key="1">
    <citation type="submission" date="2023-10" db="EMBL/GenBank/DDBJ databases">
        <authorList>
            <person name="Chen Y."/>
            <person name="Shah S."/>
            <person name="Dougan E. K."/>
            <person name="Thang M."/>
            <person name="Chan C."/>
        </authorList>
    </citation>
    <scope>NUCLEOTIDE SEQUENCE [LARGE SCALE GENOMIC DNA]</scope>
</reference>
<comment type="similarity">
    <text evidence="1">Belongs to the DEAD box helicase family. DEAH subfamily.</text>
</comment>
<feature type="non-terminal residue" evidence="8">
    <location>
        <position position="1"/>
    </location>
</feature>
<feature type="non-terminal residue" evidence="8">
    <location>
        <position position="640"/>
    </location>
</feature>
<keyword evidence="4" id="KW-0347">Helicase</keyword>
<dbReference type="SUPFAM" id="SSF52540">
    <property type="entry name" value="P-loop containing nucleoside triphosphate hydrolases"/>
    <property type="match status" value="1"/>
</dbReference>
<dbReference type="EMBL" id="CAUYUJ010020384">
    <property type="protein sequence ID" value="CAK0897784.1"/>
    <property type="molecule type" value="Genomic_DNA"/>
</dbReference>
<dbReference type="PANTHER" id="PTHR18934">
    <property type="entry name" value="ATP-DEPENDENT RNA HELICASE"/>
    <property type="match status" value="1"/>
</dbReference>
<evidence type="ECO:0000256" key="2">
    <source>
        <dbReference type="ARBA" id="ARBA00022741"/>
    </source>
</evidence>
<keyword evidence="3" id="KW-0378">Hydrolase</keyword>
<feature type="region of interest" description="Disordered" evidence="6">
    <location>
        <begin position="513"/>
        <end position="550"/>
    </location>
</feature>
<evidence type="ECO:0000313" key="9">
    <source>
        <dbReference type="Proteomes" id="UP001189429"/>
    </source>
</evidence>
<dbReference type="Gene3D" id="3.40.50.300">
    <property type="entry name" value="P-loop containing nucleotide triphosphate hydrolases"/>
    <property type="match status" value="1"/>
</dbReference>
<feature type="compositionally biased region" description="Basic residues" evidence="6">
    <location>
        <begin position="1"/>
        <end position="12"/>
    </location>
</feature>
<accession>A0ABN9XE44</accession>
<dbReference type="PROSITE" id="PS00690">
    <property type="entry name" value="DEAH_ATP_HELICASE"/>
    <property type="match status" value="1"/>
</dbReference>
<evidence type="ECO:0000256" key="5">
    <source>
        <dbReference type="ARBA" id="ARBA00022840"/>
    </source>
</evidence>
<dbReference type="InterPro" id="IPR011545">
    <property type="entry name" value="DEAD/DEAH_box_helicase_dom"/>
</dbReference>
<dbReference type="InterPro" id="IPR002464">
    <property type="entry name" value="DNA/RNA_helicase_DEAH_CS"/>
</dbReference>
<evidence type="ECO:0000256" key="6">
    <source>
        <dbReference type="SAM" id="MobiDB-lite"/>
    </source>
</evidence>
<name>A0ABN9XE44_9DINO</name>
<evidence type="ECO:0000256" key="3">
    <source>
        <dbReference type="ARBA" id="ARBA00022801"/>
    </source>
</evidence>
<dbReference type="SMART" id="SM00487">
    <property type="entry name" value="DEXDc"/>
    <property type="match status" value="1"/>
</dbReference>
<dbReference type="PANTHER" id="PTHR18934:SF99">
    <property type="entry name" value="ATP-DEPENDENT RNA HELICASE DHX37-RELATED"/>
    <property type="match status" value="1"/>
</dbReference>
<dbReference type="Proteomes" id="UP001189429">
    <property type="component" value="Unassembled WGS sequence"/>
</dbReference>
<keyword evidence="5" id="KW-0067">ATP-binding</keyword>
<dbReference type="PROSITE" id="PS51192">
    <property type="entry name" value="HELICASE_ATP_BIND_1"/>
    <property type="match status" value="1"/>
</dbReference>
<dbReference type="InterPro" id="IPR014001">
    <property type="entry name" value="Helicase_ATP-bd"/>
</dbReference>
<protein>
    <recommendedName>
        <fullName evidence="7">Helicase ATP-binding domain-containing protein</fullName>
    </recommendedName>
</protein>
<organism evidence="8 9">
    <name type="scientific">Prorocentrum cordatum</name>
    <dbReference type="NCBI Taxonomy" id="2364126"/>
    <lineage>
        <taxon>Eukaryota</taxon>
        <taxon>Sar</taxon>
        <taxon>Alveolata</taxon>
        <taxon>Dinophyceae</taxon>
        <taxon>Prorocentrales</taxon>
        <taxon>Prorocentraceae</taxon>
        <taxon>Prorocentrum</taxon>
    </lineage>
</organism>
<keyword evidence="2" id="KW-0547">Nucleotide-binding</keyword>
<feature type="region of interest" description="Disordered" evidence="6">
    <location>
        <begin position="1"/>
        <end position="22"/>
    </location>
</feature>
<evidence type="ECO:0000256" key="1">
    <source>
        <dbReference type="ARBA" id="ARBA00008792"/>
    </source>
</evidence>
<dbReference type="CDD" id="cd17917">
    <property type="entry name" value="DEXHc_RHA-like"/>
    <property type="match status" value="1"/>
</dbReference>
<comment type="caution">
    <text evidence="8">The sequence shown here is derived from an EMBL/GenBank/DDBJ whole genome shotgun (WGS) entry which is preliminary data.</text>
</comment>
<dbReference type="Pfam" id="PF00270">
    <property type="entry name" value="DEAD"/>
    <property type="match status" value="1"/>
</dbReference>
<feature type="domain" description="Helicase ATP-binding" evidence="7">
    <location>
        <begin position="279"/>
        <end position="453"/>
    </location>
</feature>